<comment type="caution">
    <text evidence="7">The sequence shown here is derived from an EMBL/GenBank/DDBJ whole genome shotgun (WGS) entry which is preliminary data.</text>
</comment>
<protein>
    <recommendedName>
        <fullName evidence="4">Adaptin small chain</fullName>
    </recommendedName>
</protein>
<comment type="subunit">
    <text evidence="5">Adaptor protein complex 2 (AP-2) is a heterotetramer composed of two large adaptins (alpha-type subunit apl3 and beta-type subunit apl1), a medium chain (mu-type subunit apm4) and a small adaptin (sigma-type subunit aps2).</text>
</comment>
<dbReference type="AlphaFoldDB" id="A0A7C8N1V1"/>
<dbReference type="Gene3D" id="3.40.50.720">
    <property type="entry name" value="NAD(P)-binding Rossmann-like Domain"/>
    <property type="match status" value="1"/>
</dbReference>
<sequence>MSTYSRKTDGLELVHKFADQVKNRNFLITGPTPGGLGAETATSLAAESPAMIILVGRSQAKAQPVIDAIKGVNPSIKVKFLEVELSSLKSVRAAAQTILDDSEIDKIDVVINNAAVMACPQKQTEDGLDFQLGINHLSHFVLTNKIMPKILAAGPGARIVNVSSSGHRYTGIRFHDPNFTEPGSYKEFASYGQAKTANILYTVELNRRLASRGVHAYAPTPGSVATNLQNYMRALGDKAVEIYDEAAYKVNGLTIAESRVRDPMKTLQQGSASLIRAAIDPDLVKEEGIFIDDANLTTDPKIIRPWATDPELAEKLWGLSEELVGEKGKTRLAKWYVPYTDDEKIKLKGEDTGSLLFPPIQLAVHPFRPLPVPNTQSSDNQVTNVFSPQVHRLVAPRDQKYQSNFVEFRNHKVVYRRYAGLFFCACVDTNDNELAYLEAIHFFVEVLDAFFGNVCELDLVFNFYKVYAILDEVFLAGEIEETSKQVVLTRLEHLDKLE</sequence>
<dbReference type="InterPro" id="IPR036291">
    <property type="entry name" value="NAD(P)-bd_dom_sf"/>
</dbReference>
<evidence type="ECO:0000256" key="3">
    <source>
        <dbReference type="ARBA" id="ARBA00025487"/>
    </source>
</evidence>
<comment type="function">
    <text evidence="3">Component of the adaptor complexes which link clathrin to receptors in coated vesicles. Clathrin-associated protein complexes are believed to interact with the cytoplasmic tails of membrane proteins, leading to their selection and concentration.</text>
</comment>
<evidence type="ECO:0000313" key="7">
    <source>
        <dbReference type="EMBL" id="KAF2971074.1"/>
    </source>
</evidence>
<dbReference type="InterPro" id="IPR002347">
    <property type="entry name" value="SDR_fam"/>
</dbReference>
<dbReference type="EMBL" id="WUBL01000016">
    <property type="protein sequence ID" value="KAF2971074.1"/>
    <property type="molecule type" value="Genomic_DNA"/>
</dbReference>
<dbReference type="GO" id="GO:0035615">
    <property type="term" value="F:clathrin adaptor activity"/>
    <property type="evidence" value="ECO:0007669"/>
    <property type="project" value="InterPro"/>
</dbReference>
<dbReference type="Gene3D" id="3.30.450.60">
    <property type="match status" value="1"/>
</dbReference>
<keyword evidence="2" id="KW-0560">Oxidoreductase</keyword>
<feature type="domain" description="AP complex mu/sigma subunit" evidence="6">
    <location>
        <begin position="379"/>
        <end position="497"/>
    </location>
</feature>
<dbReference type="Pfam" id="PF01217">
    <property type="entry name" value="Clat_adaptor_s"/>
    <property type="match status" value="1"/>
</dbReference>
<gene>
    <name evidence="7" type="ORF">GQX73_g2524</name>
</gene>
<dbReference type="CDD" id="cd14833">
    <property type="entry name" value="AP2_sigma"/>
    <property type="match status" value="1"/>
</dbReference>
<dbReference type="InterPro" id="IPR011012">
    <property type="entry name" value="Longin-like_dom_sf"/>
</dbReference>
<dbReference type="GO" id="GO:0072583">
    <property type="term" value="P:clathrin-dependent endocytosis"/>
    <property type="evidence" value="ECO:0007669"/>
    <property type="project" value="InterPro"/>
</dbReference>
<proteinExistence type="inferred from homology"/>
<dbReference type="InterPro" id="IPR027156">
    <property type="entry name" value="APS2"/>
</dbReference>
<comment type="similarity">
    <text evidence="1">Belongs to the short-chain dehydrogenases/reductases (SDR) family.</text>
</comment>
<dbReference type="GO" id="GO:0030122">
    <property type="term" value="C:AP-2 adaptor complex"/>
    <property type="evidence" value="ECO:0007669"/>
    <property type="project" value="InterPro"/>
</dbReference>
<dbReference type="PANTHER" id="PTHR24320:SF283">
    <property type="entry name" value="RETINOL DEHYDROGENASE 11"/>
    <property type="match status" value="1"/>
</dbReference>
<reference evidence="7 8" key="1">
    <citation type="submission" date="2019-12" db="EMBL/GenBank/DDBJ databases">
        <title>Draft genome sequence of the ascomycete Xylaria multiplex DSM 110363.</title>
        <authorList>
            <person name="Buettner E."/>
            <person name="Kellner H."/>
        </authorList>
    </citation>
    <scope>NUCLEOTIDE SEQUENCE [LARGE SCALE GENOMIC DNA]</scope>
    <source>
        <strain evidence="7 8">DSM 110363</strain>
    </source>
</reference>
<dbReference type="GO" id="GO:0016491">
    <property type="term" value="F:oxidoreductase activity"/>
    <property type="evidence" value="ECO:0007669"/>
    <property type="project" value="UniProtKB-KW"/>
</dbReference>
<evidence type="ECO:0000256" key="2">
    <source>
        <dbReference type="ARBA" id="ARBA00023002"/>
    </source>
</evidence>
<keyword evidence="8" id="KW-1185">Reference proteome</keyword>
<organism evidence="7 8">
    <name type="scientific">Xylaria multiplex</name>
    <dbReference type="NCBI Taxonomy" id="323545"/>
    <lineage>
        <taxon>Eukaryota</taxon>
        <taxon>Fungi</taxon>
        <taxon>Dikarya</taxon>
        <taxon>Ascomycota</taxon>
        <taxon>Pezizomycotina</taxon>
        <taxon>Sordariomycetes</taxon>
        <taxon>Xylariomycetidae</taxon>
        <taxon>Xylariales</taxon>
        <taxon>Xylariaceae</taxon>
        <taxon>Xylaria</taxon>
    </lineage>
</organism>
<dbReference type="SUPFAM" id="SSF51735">
    <property type="entry name" value="NAD(P)-binding Rossmann-fold domains"/>
    <property type="match status" value="1"/>
</dbReference>
<evidence type="ECO:0000256" key="5">
    <source>
        <dbReference type="ARBA" id="ARBA00034519"/>
    </source>
</evidence>
<name>A0A7C8N1V1_9PEZI</name>
<dbReference type="Pfam" id="PF00106">
    <property type="entry name" value="adh_short"/>
    <property type="match status" value="1"/>
</dbReference>
<dbReference type="Proteomes" id="UP000481858">
    <property type="component" value="Unassembled WGS sequence"/>
</dbReference>
<evidence type="ECO:0000313" key="8">
    <source>
        <dbReference type="Proteomes" id="UP000481858"/>
    </source>
</evidence>
<accession>A0A7C8N1V1</accession>
<dbReference type="SUPFAM" id="SSF64356">
    <property type="entry name" value="SNARE-like"/>
    <property type="match status" value="1"/>
</dbReference>
<dbReference type="PANTHER" id="PTHR24320">
    <property type="entry name" value="RETINOL DEHYDROGENASE"/>
    <property type="match status" value="1"/>
</dbReference>
<evidence type="ECO:0000259" key="6">
    <source>
        <dbReference type="Pfam" id="PF01217"/>
    </source>
</evidence>
<evidence type="ECO:0000256" key="4">
    <source>
        <dbReference type="ARBA" id="ARBA00030104"/>
    </source>
</evidence>
<dbReference type="InterPro" id="IPR022775">
    <property type="entry name" value="AP_mu_sigma_su"/>
</dbReference>
<evidence type="ECO:0000256" key="1">
    <source>
        <dbReference type="ARBA" id="ARBA00006484"/>
    </source>
</evidence>
<dbReference type="OrthoDB" id="191139at2759"/>
<dbReference type="InParanoid" id="A0A7C8N1V1"/>
<dbReference type="PRINTS" id="PR00081">
    <property type="entry name" value="GDHRDH"/>
</dbReference>